<feature type="domain" description="Gliding motility protein GldL-like N-terminal" evidence="3">
    <location>
        <begin position="27"/>
        <end position="87"/>
    </location>
</feature>
<dbReference type="AlphaFoldDB" id="W2C1R3"/>
<keyword evidence="2" id="KW-0472">Membrane</keyword>
<evidence type="ECO:0000313" key="5">
    <source>
        <dbReference type="Proteomes" id="UP000018837"/>
    </source>
</evidence>
<dbReference type="InterPro" id="IPR019852">
    <property type="entry name" value="Motility-assoc_prot_GldL"/>
</dbReference>
<protein>
    <submittedName>
        <fullName evidence="4">Gliding motility-associated protein GldL</fullName>
    </submittedName>
</protein>
<gene>
    <name evidence="4" type="ORF">N425_11465</name>
</gene>
<proteinExistence type="predicted"/>
<sequence length="385" mass="41503">MGKYRRYKNRMEMFLSSENGKRTLNFVYSWGASIVIIGALFKILHHPLGSPILSVAMVTEALVFFISAFERPSNEYHWEEVFPVLKSKNPLDRPEFGGSGNGGSNGSGSIVVGDLSGLQGLGGSDNSQGLGGSSIVLGDLSGLQGGGGAPLTGNARAARSAEIGMAAMGLNVSEEDTRSLSESIKKLGDAAEQIAHMADLTEATKTYIEQITGVSANLERFSTVTQSLSDVSDTIVNSYRSIAAATTTEGTEEQTVGYVQQMEQLNRSLSGMNEFYSAHLDGLRAQMDTIRQINDGLGRIRDMYNNSVMDSTAFRNENERMAQLLSQLNQVYGRLLQAMTINMAAPGGNMYPPQQPMYPPQGAPAAYPPQGGYAQQPPYAQQPMR</sequence>
<feature type="compositionally biased region" description="Pro residues" evidence="1">
    <location>
        <begin position="353"/>
        <end position="362"/>
    </location>
</feature>
<keyword evidence="2" id="KW-1133">Transmembrane helix</keyword>
<comment type="caution">
    <text evidence="4">The sequence shown here is derived from an EMBL/GenBank/DDBJ whole genome shotgun (WGS) entry which is preliminary data.</text>
</comment>
<organism evidence="4 5">
    <name type="scientific">Tannerella sp. oral taxon BU063 isolate Cell 2</name>
    <dbReference type="NCBI Taxonomy" id="1411148"/>
    <lineage>
        <taxon>Bacteria</taxon>
        <taxon>Pseudomonadati</taxon>
        <taxon>Bacteroidota</taxon>
        <taxon>Bacteroidia</taxon>
        <taxon>Bacteroidales</taxon>
        <taxon>Tannerellaceae</taxon>
        <taxon>Tannerella</taxon>
    </lineage>
</organism>
<feature type="compositionally biased region" description="Low complexity" evidence="1">
    <location>
        <begin position="363"/>
        <end position="385"/>
    </location>
</feature>
<name>W2C1R3_9BACT</name>
<dbReference type="InterPro" id="IPR055087">
    <property type="entry name" value="GldL-like_N"/>
</dbReference>
<feature type="region of interest" description="Disordered" evidence="1">
    <location>
        <begin position="352"/>
        <end position="385"/>
    </location>
</feature>
<feature type="transmembrane region" description="Helical" evidence="2">
    <location>
        <begin position="23"/>
        <end position="44"/>
    </location>
</feature>
<dbReference type="Pfam" id="PF22827">
    <property type="entry name" value="GldL_N"/>
    <property type="match status" value="1"/>
</dbReference>
<keyword evidence="2" id="KW-0812">Transmembrane</keyword>
<reference evidence="4 5" key="1">
    <citation type="submission" date="2013-11" db="EMBL/GenBank/DDBJ databases">
        <title>Single cell genomics of uncultured Tannerella BU063 (oral taxon 286).</title>
        <authorList>
            <person name="Beall C.J."/>
            <person name="Campbell A.G."/>
            <person name="Griffen A.L."/>
            <person name="Podar M."/>
            <person name="Leys E.J."/>
        </authorList>
    </citation>
    <scope>NUCLEOTIDE SEQUENCE [LARGE SCALE GENOMIC DNA]</scope>
    <source>
        <strain evidence="4">Cell 2</strain>
    </source>
</reference>
<dbReference type="EMBL" id="AYUF01000491">
    <property type="protein sequence ID" value="ETK01090.1"/>
    <property type="molecule type" value="Genomic_DNA"/>
</dbReference>
<dbReference type="PATRIC" id="fig|1411148.3.peg.1875"/>
<evidence type="ECO:0000256" key="2">
    <source>
        <dbReference type="SAM" id="Phobius"/>
    </source>
</evidence>
<evidence type="ECO:0000313" key="4">
    <source>
        <dbReference type="EMBL" id="ETK01090.1"/>
    </source>
</evidence>
<dbReference type="NCBIfam" id="TIGR03513">
    <property type="entry name" value="GldL_gliding"/>
    <property type="match status" value="1"/>
</dbReference>
<evidence type="ECO:0000256" key="1">
    <source>
        <dbReference type="SAM" id="MobiDB-lite"/>
    </source>
</evidence>
<accession>W2C1R3</accession>
<dbReference type="Proteomes" id="UP000018837">
    <property type="component" value="Unassembled WGS sequence"/>
</dbReference>
<evidence type="ECO:0000259" key="3">
    <source>
        <dbReference type="Pfam" id="PF22827"/>
    </source>
</evidence>